<name>A0A6C0B4P6_9ZZZZ</name>
<proteinExistence type="predicted"/>
<reference evidence="1" key="1">
    <citation type="journal article" date="2020" name="Nature">
        <title>Giant virus diversity and host interactions through global metagenomics.</title>
        <authorList>
            <person name="Schulz F."/>
            <person name="Roux S."/>
            <person name="Paez-Espino D."/>
            <person name="Jungbluth S."/>
            <person name="Walsh D.A."/>
            <person name="Denef V.J."/>
            <person name="McMahon K.D."/>
            <person name="Konstantinidis K.T."/>
            <person name="Eloe-Fadrosh E.A."/>
            <person name="Kyrpides N.C."/>
            <person name="Woyke T."/>
        </authorList>
    </citation>
    <scope>NUCLEOTIDE SEQUENCE</scope>
    <source>
        <strain evidence="1">GVMAG-M-3300009187-29</strain>
    </source>
</reference>
<dbReference type="AlphaFoldDB" id="A0A6C0B4P6"/>
<accession>A0A6C0B4P6</accession>
<organism evidence="1">
    <name type="scientific">viral metagenome</name>
    <dbReference type="NCBI Taxonomy" id="1070528"/>
    <lineage>
        <taxon>unclassified sequences</taxon>
        <taxon>metagenomes</taxon>
        <taxon>organismal metagenomes</taxon>
    </lineage>
</organism>
<sequence length="186" mass="21745">MDQLKPVPRRIIEDFRSQLNKFIITSRFSTATLLENEKYRTRHANIGCIYCSPELIASNIPLDTILFVFEMNNDINKVAAIGLVRNRATSGLHHVYNDGNYNRYVYSGKTRIKREDFTEHEEKIFQVLDKMLFTGTRHMKRGHGLKAFPIKTLYECSEKKIDLVNYISTMFKTRLQEKETNSLTES</sequence>
<protein>
    <submittedName>
        <fullName evidence="1">Uncharacterized protein</fullName>
    </submittedName>
</protein>
<evidence type="ECO:0000313" key="1">
    <source>
        <dbReference type="EMBL" id="QHS86509.1"/>
    </source>
</evidence>
<dbReference type="EMBL" id="MN739057">
    <property type="protein sequence ID" value="QHS86509.1"/>
    <property type="molecule type" value="Genomic_DNA"/>
</dbReference>